<dbReference type="AlphaFoldDB" id="A0A0P0R9F3"/>
<dbReference type="InterPro" id="IPR031325">
    <property type="entry name" value="RHS_repeat"/>
</dbReference>
<evidence type="ECO:0000259" key="10">
    <source>
        <dbReference type="Pfam" id="PF25023"/>
    </source>
</evidence>
<dbReference type="Pfam" id="PF05593">
    <property type="entry name" value="RHS_repeat"/>
    <property type="match status" value="2"/>
</dbReference>
<dbReference type="InterPro" id="IPR037146">
    <property type="entry name" value="Colicin/pyocin_DNase_dom_sf"/>
</dbReference>
<keyword evidence="8" id="KW-0078">Bacteriocin</keyword>
<evidence type="ECO:0000313" key="11">
    <source>
        <dbReference type="EMBL" id="ALL64726.1"/>
    </source>
</evidence>
<dbReference type="KEGG" id="bcai:K788_0002239"/>
<dbReference type="NCBIfam" id="TIGR03696">
    <property type="entry name" value="Rhs_assc_core"/>
    <property type="match status" value="1"/>
</dbReference>
<dbReference type="GO" id="GO:0031640">
    <property type="term" value="P:killing of cells of another organism"/>
    <property type="evidence" value="ECO:0007669"/>
    <property type="project" value="UniProtKB-KW"/>
</dbReference>
<dbReference type="Pfam" id="PF25023">
    <property type="entry name" value="TEN_YD-shell"/>
    <property type="match status" value="2"/>
</dbReference>
<dbReference type="PANTHER" id="PTHR32305:SF15">
    <property type="entry name" value="PROTEIN RHSA-RELATED"/>
    <property type="match status" value="1"/>
</dbReference>
<keyword evidence="2" id="KW-0929">Antimicrobial</keyword>
<keyword evidence="4" id="KW-0677">Repeat</keyword>
<accession>A0A0P0R9F3</accession>
<dbReference type="SUPFAM" id="SSF69304">
    <property type="entry name" value="Tricorn protease N-terminal domain"/>
    <property type="match status" value="1"/>
</dbReference>
<comment type="similarity">
    <text evidence="1">Belongs to the colicin/pyosin nuclease family.</text>
</comment>
<dbReference type="Gene3D" id="3.90.540.10">
    <property type="entry name" value="Colicin/pyocin, DNase domain"/>
    <property type="match status" value="1"/>
</dbReference>
<dbReference type="InterPro" id="IPR045351">
    <property type="entry name" value="DUF6531"/>
</dbReference>
<feature type="domain" description="Teneurin-like YD-shell" evidence="10">
    <location>
        <begin position="481"/>
        <end position="690"/>
    </location>
</feature>
<gene>
    <name evidence="11" type="ORF">K788_0002239</name>
</gene>
<dbReference type="EMBL" id="CP012746">
    <property type="protein sequence ID" value="ALL64726.1"/>
    <property type="molecule type" value="Genomic_DNA"/>
</dbReference>
<dbReference type="CDD" id="cd00085">
    <property type="entry name" value="HNHc"/>
    <property type="match status" value="1"/>
</dbReference>
<evidence type="ECO:0000256" key="4">
    <source>
        <dbReference type="ARBA" id="ARBA00022737"/>
    </source>
</evidence>
<evidence type="ECO:0000256" key="5">
    <source>
        <dbReference type="ARBA" id="ARBA00022759"/>
    </source>
</evidence>
<reference evidence="11 12" key="1">
    <citation type="journal article" date="2014" name="Genome Announc.">
        <title>Draft Genome Sequence of the Haloacid-Degrading Burkholderia caribensis Strain MBA4.</title>
        <authorList>
            <person name="Pan Y."/>
            <person name="Kong K.F."/>
            <person name="Tsang J.S."/>
        </authorList>
    </citation>
    <scope>NUCLEOTIDE SEQUENCE [LARGE SCALE GENOMIC DNA]</scope>
    <source>
        <strain evidence="11 12">MBA4</strain>
    </source>
</reference>
<evidence type="ECO:0000259" key="9">
    <source>
        <dbReference type="Pfam" id="PF20148"/>
    </source>
</evidence>
<dbReference type="InterPro" id="IPR056823">
    <property type="entry name" value="TEN-like_YD-shell"/>
</dbReference>
<dbReference type="Pfam" id="PF21431">
    <property type="entry name" value="Col-Pyo_DNase"/>
    <property type="match status" value="1"/>
</dbReference>
<evidence type="ECO:0000256" key="8">
    <source>
        <dbReference type="ARBA" id="ARBA00023048"/>
    </source>
</evidence>
<sequence length="1185" mass="134087">MQQHDFTVTGRLPLVWNRYYATHDMQMGVVGIGWRTPGDIRLDLFEHDDGIGGIVYFPDKMVAFDQMPSGEGWDVRIIEGVGGHALYRENGHDGERFVVRTRWGVEYRFPLPERWRESAMDADPKHAFSLWLEQFNDLNGNAWRVESRDIVHAAYGGSASQRHLLRLVEYAGDQATGRVVHGMAGDVHGCVGDMSLHDATGQRHALVRYVQNGEGDLVAVRDALDMPYRFEYDNEHLMVRHTDRNGLSFYYSHQRHEDGVWRVDHAWGDGGLYDYFFDYDLKHLETRITDSLGGVTHLQADARGLPVMLTDPMGGTSSYQYDGLGRTIVAVDPARNRTTWKYDACGNVVCHELPDRSKVSTEYDATLRPVAITDPEGGIWKQAWDTRGNLVAQTTPEGIGTAFVYDRHGQLVQINDAAQQHTTLAYDPLGYLAEVTDAAGRQIRLTHDARGNLLRREAPGEEVTVYQWDAMNRLSACVLPGSRYVHCSYDAEGNLTRHTDEAGQITAFTYFGQGKLQTRKDPDGSVTHYHYDTEEQLVGVRNPLGQTWELRRDASGRLIEEVDYWGQSRRYTYDAAGHLTRTLDPLGQALAIECDSLGRIIRRSSVTGEEERYAYNLMGQLTQAANSDGTVRRTYDADARLTREIQEQDSFSGAIDYAYDKAGRLAAQQRRMQADSGSVFEQKLTYGYDVLGHVQSLQIDDQEPIRFTRDMAGRLSRVGFSAELEHLHEYDRAGRLARHTTVRDGQAADQVAFNYDAQGNLIVRDDSRLGVDQYRYDPLGRIVAHTDPARRLRYFVHDAQGDRFRTQQAGENGRQIDHADGARWALDAAGQLIERHEPQLGVQRFQWDAFGRLRQFESTRNERWAYRYDAFGRRIGKQATGDGAGGRVHSQQGSQTWFLWDGDAMAGDVQDAPSVRQGCFYAYHLNSFVPLAMQAVSLDAESAGLRSRTFYYQNDTNGAPVRLRMGDGQIVWEAYHSVTDRVDWLETRGVDQPIRMQGQYFDEESGLHYNRYRYYDPSTGSFISQDPIGLNGGTNPYAYAPNPLTWIDPWGLRCTPGEATGRGRNVTQGRWLRGTHGNAGVFPRSIADQLRGQKFRDFDHFRSEFWKAVSKDTDLSGQFSKSNIARMSDGLAPKVSVTQGVGKNTSYVLHHIEPIQHGGGVYDMDNLLIVTPRYHAEVLDPFYHY</sequence>
<evidence type="ECO:0000256" key="1">
    <source>
        <dbReference type="ARBA" id="ARBA00006811"/>
    </source>
</evidence>
<dbReference type="Proteomes" id="UP000019146">
    <property type="component" value="Chromosome 1"/>
</dbReference>
<protein>
    <submittedName>
        <fullName evidence="11">Rhs-family protein</fullName>
    </submittedName>
</protein>
<feature type="domain" description="Teneurin-like YD-shell" evidence="10">
    <location>
        <begin position="729"/>
        <end position="880"/>
    </location>
</feature>
<dbReference type="Gene3D" id="2.180.10.10">
    <property type="entry name" value="RHS repeat-associated core"/>
    <property type="match status" value="2"/>
</dbReference>
<keyword evidence="7" id="KW-0044">Antibiotic</keyword>
<proteinExistence type="inferred from homology"/>
<dbReference type="Pfam" id="PF20148">
    <property type="entry name" value="DUF6531"/>
    <property type="match status" value="1"/>
</dbReference>
<organism evidence="11 12">
    <name type="scientific">Paraburkholderia caribensis MBA4</name>
    <dbReference type="NCBI Taxonomy" id="1323664"/>
    <lineage>
        <taxon>Bacteria</taxon>
        <taxon>Pseudomonadati</taxon>
        <taxon>Pseudomonadota</taxon>
        <taxon>Betaproteobacteria</taxon>
        <taxon>Burkholderiales</taxon>
        <taxon>Burkholderiaceae</taxon>
        <taxon>Paraburkholderia</taxon>
    </lineage>
</organism>
<keyword evidence="6" id="KW-0378">Hydrolase</keyword>
<keyword evidence="5" id="KW-0255">Endonuclease</keyword>
<evidence type="ECO:0000313" key="12">
    <source>
        <dbReference type="Proteomes" id="UP000019146"/>
    </source>
</evidence>
<dbReference type="InterPro" id="IPR006530">
    <property type="entry name" value="YD"/>
</dbReference>
<dbReference type="InterPro" id="IPR003615">
    <property type="entry name" value="HNH_nuc"/>
</dbReference>
<evidence type="ECO:0000256" key="7">
    <source>
        <dbReference type="ARBA" id="ARBA00023022"/>
    </source>
</evidence>
<feature type="domain" description="DUF6531" evidence="9">
    <location>
        <begin position="2"/>
        <end position="48"/>
    </location>
</feature>
<name>A0A0P0R9F3_9BURK</name>
<dbReference type="SUPFAM" id="SSF54060">
    <property type="entry name" value="His-Me finger endonucleases"/>
    <property type="match status" value="1"/>
</dbReference>
<evidence type="ECO:0000256" key="2">
    <source>
        <dbReference type="ARBA" id="ARBA00022529"/>
    </source>
</evidence>
<dbReference type="PANTHER" id="PTHR32305">
    <property type="match status" value="1"/>
</dbReference>
<dbReference type="InterPro" id="IPR050708">
    <property type="entry name" value="T6SS_VgrG/RHS"/>
</dbReference>
<dbReference type="GO" id="GO:0042742">
    <property type="term" value="P:defense response to bacterium"/>
    <property type="evidence" value="ECO:0007669"/>
    <property type="project" value="UniProtKB-KW"/>
</dbReference>
<dbReference type="InterPro" id="IPR044925">
    <property type="entry name" value="His-Me_finger_sf"/>
</dbReference>
<dbReference type="GO" id="GO:0004519">
    <property type="term" value="F:endonuclease activity"/>
    <property type="evidence" value="ECO:0007669"/>
    <property type="project" value="UniProtKB-KW"/>
</dbReference>
<dbReference type="GO" id="GO:0016787">
    <property type="term" value="F:hydrolase activity"/>
    <property type="evidence" value="ECO:0007669"/>
    <property type="project" value="UniProtKB-KW"/>
</dbReference>
<evidence type="ECO:0000256" key="6">
    <source>
        <dbReference type="ARBA" id="ARBA00022801"/>
    </source>
</evidence>
<dbReference type="NCBIfam" id="TIGR01643">
    <property type="entry name" value="YD_repeat_2x"/>
    <property type="match status" value="9"/>
</dbReference>
<keyword evidence="3" id="KW-0540">Nuclease</keyword>
<dbReference type="InterPro" id="IPR022385">
    <property type="entry name" value="Rhs_assc_core"/>
</dbReference>
<evidence type="ECO:0000256" key="3">
    <source>
        <dbReference type="ARBA" id="ARBA00022722"/>
    </source>
</evidence>